<dbReference type="Gene3D" id="3.40.50.720">
    <property type="entry name" value="NAD(P)-binding Rossmann-like Domain"/>
    <property type="match status" value="1"/>
</dbReference>
<dbReference type="PANTHER" id="PTHR48106">
    <property type="entry name" value="QUINONE OXIDOREDUCTASE PIG3-RELATED"/>
    <property type="match status" value="1"/>
</dbReference>
<sequence length="336" mass="35316">MGFAGRCIGVYDFGGTEVLTAFEDVKTLDGPDRVVLRNRYCGVNPVDVSFRIGRMRAYAGDLTPGLVLGMECAGEVVASRTPRLPVGTVVNALTLPGAGAHAGSYAEYVAVDAGRAAPLPFGLAADAAAAIPLNGVTASSIVDGLASARSVAITGAAGALGRFLVSAASAAGLTTIALAGPADAPLLRRLGADLVLDAAALGDDGAPPVDAIVDAAGLGPELTAWFAPVDTIVAVRADTVHTLPHRHRIEANVRRATRVAERLAWWNRRVLRRPEIVGPIERFVPDRVAEAQERLATRHRRGRVVLRWWDCAPVERTARTPSRSSQLALARHRDGE</sequence>
<dbReference type="InterPro" id="IPR020843">
    <property type="entry name" value="ER"/>
</dbReference>
<protein>
    <submittedName>
        <fullName evidence="4">Zinc-type alcohol dehydrogenase-like protein SA1988</fullName>
    </submittedName>
</protein>
<evidence type="ECO:0000256" key="1">
    <source>
        <dbReference type="ARBA" id="ARBA00022857"/>
    </source>
</evidence>
<keyword evidence="1" id="KW-0521">NADP</keyword>
<dbReference type="RefSeq" id="WP_126195495.1">
    <property type="nucleotide sequence ID" value="NZ_CP085954.1"/>
</dbReference>
<dbReference type="OrthoDB" id="3175656at2"/>
<dbReference type="InterPro" id="IPR036291">
    <property type="entry name" value="NAD(P)-bd_dom_sf"/>
</dbReference>
<dbReference type="Pfam" id="PF08240">
    <property type="entry name" value="ADH_N"/>
    <property type="match status" value="1"/>
</dbReference>
<organism evidence="4 5">
    <name type="scientific">Tsukamurella paurometabola</name>
    <name type="common">Corynebacterium paurometabolum</name>
    <dbReference type="NCBI Taxonomy" id="2061"/>
    <lineage>
        <taxon>Bacteria</taxon>
        <taxon>Bacillati</taxon>
        <taxon>Actinomycetota</taxon>
        <taxon>Actinomycetes</taxon>
        <taxon>Mycobacteriales</taxon>
        <taxon>Tsukamurellaceae</taxon>
        <taxon>Tsukamurella</taxon>
    </lineage>
</organism>
<evidence type="ECO:0000313" key="4">
    <source>
        <dbReference type="EMBL" id="VDR38200.1"/>
    </source>
</evidence>
<dbReference type="InterPro" id="IPR013154">
    <property type="entry name" value="ADH-like_N"/>
</dbReference>
<dbReference type="SUPFAM" id="SSF50129">
    <property type="entry name" value="GroES-like"/>
    <property type="match status" value="1"/>
</dbReference>
<evidence type="ECO:0000313" key="5">
    <source>
        <dbReference type="Proteomes" id="UP000271626"/>
    </source>
</evidence>
<dbReference type="InterPro" id="IPR011032">
    <property type="entry name" value="GroES-like_sf"/>
</dbReference>
<dbReference type="Gene3D" id="3.90.180.10">
    <property type="entry name" value="Medium-chain alcohol dehydrogenases, catalytic domain"/>
    <property type="match status" value="1"/>
</dbReference>
<dbReference type="AlphaFoldDB" id="A0A3P8MAH4"/>
<proteinExistence type="predicted"/>
<dbReference type="Proteomes" id="UP000271626">
    <property type="component" value="Chromosome"/>
</dbReference>
<reference evidence="4 5" key="1">
    <citation type="submission" date="2018-12" db="EMBL/GenBank/DDBJ databases">
        <authorList>
            <consortium name="Pathogen Informatics"/>
        </authorList>
    </citation>
    <scope>NUCLEOTIDE SEQUENCE [LARGE SCALE GENOMIC DNA]</scope>
    <source>
        <strain evidence="4 5">NCTC10741</strain>
    </source>
</reference>
<gene>
    <name evidence="4" type="ORF">NCTC10741_01315</name>
</gene>
<evidence type="ECO:0000256" key="2">
    <source>
        <dbReference type="ARBA" id="ARBA00023002"/>
    </source>
</evidence>
<accession>A0A3P8MAH4</accession>
<dbReference type="EMBL" id="LR131273">
    <property type="protein sequence ID" value="VDR38200.1"/>
    <property type="molecule type" value="Genomic_DNA"/>
</dbReference>
<keyword evidence="2" id="KW-0560">Oxidoreductase</keyword>
<dbReference type="GO" id="GO:0016651">
    <property type="term" value="F:oxidoreductase activity, acting on NAD(P)H"/>
    <property type="evidence" value="ECO:0007669"/>
    <property type="project" value="TreeGrafter"/>
</dbReference>
<feature type="domain" description="Enoyl reductase (ER)" evidence="3">
    <location>
        <begin position="14"/>
        <end position="306"/>
    </location>
</feature>
<dbReference type="SUPFAM" id="SSF51735">
    <property type="entry name" value="NAD(P)-binding Rossmann-fold domains"/>
    <property type="match status" value="1"/>
</dbReference>
<evidence type="ECO:0000259" key="3">
    <source>
        <dbReference type="SMART" id="SM00829"/>
    </source>
</evidence>
<dbReference type="GO" id="GO:0070402">
    <property type="term" value="F:NADPH binding"/>
    <property type="evidence" value="ECO:0007669"/>
    <property type="project" value="TreeGrafter"/>
</dbReference>
<name>A0A3P8MAH4_TSUPA</name>
<dbReference type="SMART" id="SM00829">
    <property type="entry name" value="PKS_ER"/>
    <property type="match status" value="1"/>
</dbReference>